<gene>
    <name evidence="3" type="ORF">EJK80_08100</name>
</gene>
<evidence type="ECO:0000313" key="4">
    <source>
        <dbReference type="Proteomes" id="UP000318080"/>
    </source>
</evidence>
<name>A0A540R6D3_9CORY</name>
<proteinExistence type="predicted"/>
<evidence type="ECO:0000256" key="1">
    <source>
        <dbReference type="ARBA" id="ARBA00022649"/>
    </source>
</evidence>
<reference evidence="3 4" key="1">
    <citation type="submission" date="2019-06" db="EMBL/GenBank/DDBJ databases">
        <title>Draft genome of C. phoceense Strain 272.</title>
        <authorList>
            <person name="Pacheco L.G.C."/>
            <person name="Barberis C.M."/>
            <person name="Almuzara M.N."/>
            <person name="Traglia G.M."/>
            <person name="Santos C.S."/>
            <person name="Rocha D.J.P.G."/>
            <person name="Aguiar E.R.G.R."/>
            <person name="Vay C.A."/>
        </authorList>
    </citation>
    <scope>NUCLEOTIDE SEQUENCE [LARGE SCALE GENOMIC DNA]</scope>
    <source>
        <strain evidence="3 4">272</strain>
    </source>
</reference>
<dbReference type="InterPro" id="IPR035093">
    <property type="entry name" value="RelE/ParE_toxin_dom_sf"/>
</dbReference>
<evidence type="ECO:0000256" key="2">
    <source>
        <dbReference type="SAM" id="MobiDB-lite"/>
    </source>
</evidence>
<keyword evidence="4" id="KW-1185">Reference proteome</keyword>
<protein>
    <recommendedName>
        <fullName evidence="5">Type II toxin-antitoxin system RelE/ParE family toxin</fullName>
    </recommendedName>
</protein>
<evidence type="ECO:0000313" key="3">
    <source>
        <dbReference type="EMBL" id="TQE43301.1"/>
    </source>
</evidence>
<comment type="caution">
    <text evidence="3">The sequence shown here is derived from an EMBL/GenBank/DDBJ whole genome shotgun (WGS) entry which is preliminary data.</text>
</comment>
<dbReference type="Gene3D" id="3.30.2310.20">
    <property type="entry name" value="RelE-like"/>
    <property type="match status" value="1"/>
</dbReference>
<dbReference type="Pfam" id="PF05016">
    <property type="entry name" value="ParE_toxin"/>
    <property type="match status" value="1"/>
</dbReference>
<organism evidence="3 4">
    <name type="scientific">Corynebacterium phoceense</name>
    <dbReference type="NCBI Taxonomy" id="1686286"/>
    <lineage>
        <taxon>Bacteria</taxon>
        <taxon>Bacillati</taxon>
        <taxon>Actinomycetota</taxon>
        <taxon>Actinomycetes</taxon>
        <taxon>Mycobacteriales</taxon>
        <taxon>Corynebacteriaceae</taxon>
        <taxon>Corynebacterium</taxon>
    </lineage>
</organism>
<dbReference type="SUPFAM" id="SSF143011">
    <property type="entry name" value="RelE-like"/>
    <property type="match status" value="1"/>
</dbReference>
<feature type="region of interest" description="Disordered" evidence="2">
    <location>
        <begin position="1"/>
        <end position="22"/>
    </location>
</feature>
<dbReference type="AlphaFoldDB" id="A0A540R6D3"/>
<keyword evidence="1" id="KW-1277">Toxin-antitoxin system</keyword>
<sequence>MPSMLSRPFHSPRATRNSKGEGGFRIRVGRYRVVYTVDQGQLVIGIFTLGPRGGVNKK</sequence>
<dbReference type="InterPro" id="IPR007712">
    <property type="entry name" value="RelE/ParE_toxin"/>
</dbReference>
<dbReference type="EMBL" id="VHIR01000010">
    <property type="protein sequence ID" value="TQE43301.1"/>
    <property type="molecule type" value="Genomic_DNA"/>
</dbReference>
<evidence type="ECO:0008006" key="5">
    <source>
        <dbReference type="Google" id="ProtNLM"/>
    </source>
</evidence>
<accession>A0A540R6D3</accession>
<dbReference type="Proteomes" id="UP000318080">
    <property type="component" value="Unassembled WGS sequence"/>
</dbReference>